<dbReference type="SUPFAM" id="SSF56801">
    <property type="entry name" value="Acetyl-CoA synthetase-like"/>
    <property type="match status" value="1"/>
</dbReference>
<name>A0A382U6K7_9ZZZZ</name>
<dbReference type="GO" id="GO:0050218">
    <property type="term" value="F:propionate-CoA ligase activity"/>
    <property type="evidence" value="ECO:0007669"/>
    <property type="project" value="TreeGrafter"/>
</dbReference>
<proteinExistence type="inferred from homology"/>
<evidence type="ECO:0008006" key="5">
    <source>
        <dbReference type="Google" id="ProtNLM"/>
    </source>
</evidence>
<dbReference type="InterPro" id="IPR032387">
    <property type="entry name" value="ACAS_N"/>
</dbReference>
<reference evidence="4" key="1">
    <citation type="submission" date="2018-05" db="EMBL/GenBank/DDBJ databases">
        <authorList>
            <person name="Lanie J.A."/>
            <person name="Ng W.-L."/>
            <person name="Kazmierczak K.M."/>
            <person name="Andrzejewski T.M."/>
            <person name="Davidsen T.M."/>
            <person name="Wayne K.J."/>
            <person name="Tettelin H."/>
            <person name="Glass J.I."/>
            <person name="Rusch D."/>
            <person name="Podicherti R."/>
            <person name="Tsui H.-C.T."/>
            <person name="Winkler M.E."/>
        </authorList>
    </citation>
    <scope>NUCLEOTIDE SEQUENCE</scope>
</reference>
<comment type="similarity">
    <text evidence="1">Belongs to the ATP-dependent AMP-binding enzyme family.</text>
</comment>
<dbReference type="AlphaFoldDB" id="A0A382U6K7"/>
<dbReference type="PANTHER" id="PTHR43347:SF3">
    <property type="entry name" value="ACYL-COA SYNTHETASE SHORT-CHAIN FAMILY MEMBER 3, MITOCHONDRIAL"/>
    <property type="match status" value="1"/>
</dbReference>
<dbReference type="InterPro" id="IPR042099">
    <property type="entry name" value="ANL_N_sf"/>
</dbReference>
<accession>A0A382U6K7</accession>
<evidence type="ECO:0000259" key="2">
    <source>
        <dbReference type="Pfam" id="PF00501"/>
    </source>
</evidence>
<feature type="non-terminal residue" evidence="4">
    <location>
        <position position="119"/>
    </location>
</feature>
<protein>
    <recommendedName>
        <fullName evidence="5">Acetyl-coenzyme A synthetase N-terminal domain-containing protein</fullName>
    </recommendedName>
</protein>
<feature type="domain" description="Acetyl-coenzyme A synthetase N-terminal" evidence="3">
    <location>
        <begin position="6"/>
        <end position="59"/>
    </location>
</feature>
<sequence length="119" mass="14057">MKNNFKEIYDDSLEKPEEFWKNISEDVFWFKKPNKILNKSNPPFYKWFEDGVTNSCYNALDFHIDQGRGDKTALIYDSPITNNKAKFTFNELKQKVSRFADTLDKQGVTKGDRVIIYMP</sequence>
<dbReference type="InterPro" id="IPR000873">
    <property type="entry name" value="AMP-dep_synth/lig_dom"/>
</dbReference>
<dbReference type="Gene3D" id="3.40.50.12780">
    <property type="entry name" value="N-terminal domain of ligase-like"/>
    <property type="match status" value="1"/>
</dbReference>
<organism evidence="4">
    <name type="scientific">marine metagenome</name>
    <dbReference type="NCBI Taxonomy" id="408172"/>
    <lineage>
        <taxon>unclassified sequences</taxon>
        <taxon>metagenomes</taxon>
        <taxon>ecological metagenomes</taxon>
    </lineage>
</organism>
<feature type="domain" description="AMP-dependent synthetase/ligase" evidence="2">
    <location>
        <begin position="66"/>
        <end position="119"/>
    </location>
</feature>
<dbReference type="PANTHER" id="PTHR43347">
    <property type="entry name" value="ACYL-COA SYNTHETASE"/>
    <property type="match status" value="1"/>
</dbReference>
<evidence type="ECO:0000256" key="1">
    <source>
        <dbReference type="ARBA" id="ARBA00006432"/>
    </source>
</evidence>
<dbReference type="Pfam" id="PF16177">
    <property type="entry name" value="ACAS_N"/>
    <property type="match status" value="1"/>
</dbReference>
<evidence type="ECO:0000313" key="4">
    <source>
        <dbReference type="EMBL" id="SVD29939.1"/>
    </source>
</evidence>
<gene>
    <name evidence="4" type="ORF">METZ01_LOCUS382793</name>
</gene>
<dbReference type="Pfam" id="PF00501">
    <property type="entry name" value="AMP-binding"/>
    <property type="match status" value="1"/>
</dbReference>
<evidence type="ECO:0000259" key="3">
    <source>
        <dbReference type="Pfam" id="PF16177"/>
    </source>
</evidence>
<dbReference type="EMBL" id="UINC01141913">
    <property type="protein sequence ID" value="SVD29939.1"/>
    <property type="molecule type" value="Genomic_DNA"/>
</dbReference>